<evidence type="ECO:0000256" key="1">
    <source>
        <dbReference type="ARBA" id="ARBA00000085"/>
    </source>
</evidence>
<evidence type="ECO:0000313" key="11">
    <source>
        <dbReference type="EMBL" id="QWG08712.1"/>
    </source>
</evidence>
<evidence type="ECO:0000256" key="3">
    <source>
        <dbReference type="ARBA" id="ARBA00022553"/>
    </source>
</evidence>
<sequence length="1367" mass="157289">MNTNINIKFIFLLIATILSSLLFGQQKELPKFENIKFPQASNGQLIISDIIQDQNGYTWFGTTIGIFRYDGFEMKEYKMFSNPNQPIKRVTSMAIDNNNTLWISTNIGVFYYSPTKDVIQKSDINDIGFIHHLNYTREGDLLIGGINGLLIYNIENKTSETFTHVKGVDKTLSANLVRCTYLDTKGNLWVGTENKLNRIDAKTKEIKKYKLIDKNHGDLIKNNYILSILPFDENDDETLIVGTETGLCKFNTTTEEYQLYNQKNSNLSNPVIKTICRINEDEIWLGTDRGLTIWNTKTDNFNSFFHNSKLKYSINNNIVTQIIKGQKNNIWIGTENGASKVYLKPSFLHFNKTPTGNTQLESDLDINDIKIAKNNDMWITTNNGLVKYSSKTDSYKTFSYPSILHTKTRSTLIKDNGEVWITSLGGLNIYNEKTDSFEKYVAGSKNVKGLDTNYLNFIQEDETGDIWITSYLGLLNVKELKNKTLEFTNITKNLGNKPIDTYYSTSPIIVYDKRLWAGNGRGVAVLNSSRGRFQPIHFENQKSYNYHNPKFAIGDSSLWLADNKALYKMDKRKPKWVSYFTENIKAVQITKKQIWVATAHTLYALDRKTKKLHKFTQDDTGIDVYKEGSAKDSNGNIYFAGMTGFVSFNPNEVVFNDDISVVHLTGLQIKDIDVIPNMGLQDTPILTKDINDTDKIVLDYANNSFSLKFSTIDYKNNNSSKFFYKLEGIDDDWESISKIHHSATYKKLSPGTYIFKIRASKRYQDQANKILKIVIKSPWWASTTAIIAYIAFLILAIFLLRKLMMGQMKIQNQLELEKYKREENDQLTQQKITFFTNVSHELRTPLTLIKSPLEFMISEEDDPKKLTMLTRMKNNSDRLGRLVNQVLDLRKIEQGGETLNTHQYDIVQFVQSIQDHFEEASLKRGLQVKFTAPFEHYIQEIDVTKMEKVIYNLYSNAIKFTPDDGKIETTIGITDQDYSENVQDHIFIKVANTGQGIPKEYLTKIFDRFVNVQLPNYNGQKGTGIGLALVRDYVTLHNGQVTVESVENEWTTFTIFLPIQELKSVNKNEIEDHVVVSEVEIDSIVPSQKEESLHLEEGYDDKEEETTIEDSRPTLLIVEDDVDMQAFLVELFEDEYHILRANNGADGWKLAKSKLPTIIISDWMMPKMNGAKMTEKIKSDLRTSHIPTILLTAKSGIDSKMEGIEMGADEYIEKPFNVDYLKLRVRKLIEQRTMLRENVKKEAIIKPDEVTINSIDENFLTEVIDIIERKIDNHEFTVKELCEEVGLSHSNLLKKIKSLTGQTVNEFIREYRLKRAAQLLRDSSYNISDVMYMVGFNHPSYFTKMFKEMFKSTPKEYRTKNKEAVNS</sequence>
<evidence type="ECO:0000256" key="2">
    <source>
        <dbReference type="ARBA" id="ARBA00012438"/>
    </source>
</evidence>
<dbReference type="PROSITE" id="PS50109">
    <property type="entry name" value="HIS_KIN"/>
    <property type="match status" value="1"/>
</dbReference>
<dbReference type="EC" id="2.7.13.3" evidence="2"/>
<organism evidence="11 12">
    <name type="scientific">Flammeovirga kamogawensis</name>
    <dbReference type="NCBI Taxonomy" id="373891"/>
    <lineage>
        <taxon>Bacteria</taxon>
        <taxon>Pseudomonadati</taxon>
        <taxon>Bacteroidota</taxon>
        <taxon>Cytophagia</taxon>
        <taxon>Cytophagales</taxon>
        <taxon>Flammeovirgaceae</taxon>
        <taxon>Flammeovirga</taxon>
    </lineage>
</organism>
<feature type="domain" description="HTH araC/xylS-type" evidence="8">
    <location>
        <begin position="1261"/>
        <end position="1360"/>
    </location>
</feature>
<dbReference type="InterPro" id="IPR036890">
    <property type="entry name" value="HATPase_C_sf"/>
</dbReference>
<dbReference type="InterPro" id="IPR011006">
    <property type="entry name" value="CheY-like_superfamily"/>
</dbReference>
<reference evidence="11 12" key="1">
    <citation type="submission" date="2021-05" db="EMBL/GenBank/DDBJ databases">
        <title>Comparative genomic studies on the polysaccharide-degrading batcterial strains of the Flammeovirga genus.</title>
        <authorList>
            <person name="Zewei F."/>
            <person name="Zheng Z."/>
            <person name="Yu L."/>
            <person name="Ruyue G."/>
            <person name="Yanhong M."/>
            <person name="Yuanyuan C."/>
            <person name="Jingyan G."/>
            <person name="Wenjun H."/>
        </authorList>
    </citation>
    <scope>NUCLEOTIDE SEQUENCE [LARGE SCALE GENOMIC DNA]</scope>
    <source>
        <strain evidence="11 12">YS10</strain>
    </source>
</reference>
<dbReference type="PRINTS" id="PR00344">
    <property type="entry name" value="BCTRLSENSOR"/>
</dbReference>
<keyword evidence="4" id="KW-0805">Transcription regulation</keyword>
<dbReference type="Pfam" id="PF00072">
    <property type="entry name" value="Response_reg"/>
    <property type="match status" value="1"/>
</dbReference>
<dbReference type="PROSITE" id="PS50110">
    <property type="entry name" value="RESPONSE_REGULATORY"/>
    <property type="match status" value="1"/>
</dbReference>
<dbReference type="SMART" id="SM00448">
    <property type="entry name" value="REC"/>
    <property type="match status" value="1"/>
</dbReference>
<dbReference type="Pfam" id="PF12833">
    <property type="entry name" value="HTH_18"/>
    <property type="match status" value="1"/>
</dbReference>
<gene>
    <name evidence="11" type="ORF">KM029_07175</name>
</gene>
<protein>
    <recommendedName>
        <fullName evidence="2">histidine kinase</fullName>
        <ecNumber evidence="2">2.7.13.3</ecNumber>
    </recommendedName>
</protein>
<dbReference type="InterPro" id="IPR013783">
    <property type="entry name" value="Ig-like_fold"/>
</dbReference>
<dbReference type="InterPro" id="IPR036097">
    <property type="entry name" value="HisK_dim/P_sf"/>
</dbReference>
<name>A0ABX8GZW0_9BACT</name>
<dbReference type="SUPFAM" id="SSF63829">
    <property type="entry name" value="Calcium-dependent phosphotriesterase"/>
    <property type="match status" value="3"/>
</dbReference>
<dbReference type="Pfam" id="PF07495">
    <property type="entry name" value="Y_Y_Y"/>
    <property type="match status" value="1"/>
</dbReference>
<dbReference type="Gene3D" id="2.60.40.10">
    <property type="entry name" value="Immunoglobulins"/>
    <property type="match status" value="1"/>
</dbReference>
<dbReference type="EMBL" id="CP076128">
    <property type="protein sequence ID" value="QWG08712.1"/>
    <property type="molecule type" value="Genomic_DNA"/>
</dbReference>
<keyword evidence="7" id="KW-0472">Membrane</keyword>
<feature type="domain" description="Histidine kinase" evidence="9">
    <location>
        <begin position="837"/>
        <end position="1061"/>
    </location>
</feature>
<dbReference type="SMART" id="SM00342">
    <property type="entry name" value="HTH_ARAC"/>
    <property type="match status" value="1"/>
</dbReference>
<dbReference type="Pfam" id="PF07494">
    <property type="entry name" value="Reg_prop"/>
    <property type="match status" value="1"/>
</dbReference>
<dbReference type="SUPFAM" id="SSF47384">
    <property type="entry name" value="Homodimeric domain of signal transducing histidine kinase"/>
    <property type="match status" value="1"/>
</dbReference>
<evidence type="ECO:0000259" key="9">
    <source>
        <dbReference type="PROSITE" id="PS50109"/>
    </source>
</evidence>
<dbReference type="InterPro" id="IPR018060">
    <property type="entry name" value="HTH_AraC"/>
</dbReference>
<dbReference type="PANTHER" id="PTHR43547:SF2">
    <property type="entry name" value="HYBRID SIGNAL TRANSDUCTION HISTIDINE KINASE C"/>
    <property type="match status" value="1"/>
</dbReference>
<dbReference type="SUPFAM" id="SSF55874">
    <property type="entry name" value="ATPase domain of HSP90 chaperone/DNA topoisomerase II/histidine kinase"/>
    <property type="match status" value="1"/>
</dbReference>
<evidence type="ECO:0000313" key="12">
    <source>
        <dbReference type="Proteomes" id="UP000682802"/>
    </source>
</evidence>
<keyword evidence="5" id="KW-0804">Transcription</keyword>
<dbReference type="CDD" id="cd00082">
    <property type="entry name" value="HisKA"/>
    <property type="match status" value="1"/>
</dbReference>
<dbReference type="Gene3D" id="1.10.287.130">
    <property type="match status" value="1"/>
</dbReference>
<dbReference type="SUPFAM" id="SSF52172">
    <property type="entry name" value="CheY-like"/>
    <property type="match status" value="1"/>
</dbReference>
<evidence type="ECO:0000256" key="6">
    <source>
        <dbReference type="PROSITE-ProRule" id="PRU00169"/>
    </source>
</evidence>
<dbReference type="Gene3D" id="2.130.10.10">
    <property type="entry name" value="YVTN repeat-like/Quinoprotein amine dehydrogenase"/>
    <property type="match status" value="3"/>
</dbReference>
<evidence type="ECO:0000256" key="5">
    <source>
        <dbReference type="ARBA" id="ARBA00023163"/>
    </source>
</evidence>
<dbReference type="SMART" id="SM00387">
    <property type="entry name" value="HATPase_c"/>
    <property type="match status" value="1"/>
</dbReference>
<proteinExistence type="predicted"/>
<dbReference type="Pfam" id="PF00512">
    <property type="entry name" value="HisKA"/>
    <property type="match status" value="1"/>
</dbReference>
<dbReference type="Gene3D" id="3.40.50.2300">
    <property type="match status" value="1"/>
</dbReference>
<dbReference type="InterPro" id="IPR005467">
    <property type="entry name" value="His_kinase_dom"/>
</dbReference>
<accession>A0ABX8GZW0</accession>
<feature type="transmembrane region" description="Helical" evidence="7">
    <location>
        <begin position="779"/>
        <end position="800"/>
    </location>
</feature>
<dbReference type="InterPro" id="IPR015943">
    <property type="entry name" value="WD40/YVTN_repeat-like_dom_sf"/>
</dbReference>
<dbReference type="PANTHER" id="PTHR43547">
    <property type="entry name" value="TWO-COMPONENT HISTIDINE KINASE"/>
    <property type="match status" value="1"/>
</dbReference>
<dbReference type="Gene3D" id="1.10.10.60">
    <property type="entry name" value="Homeodomain-like"/>
    <property type="match status" value="2"/>
</dbReference>
<dbReference type="InterPro" id="IPR003594">
    <property type="entry name" value="HATPase_dom"/>
</dbReference>
<dbReference type="InterPro" id="IPR011123">
    <property type="entry name" value="Y_Y_Y"/>
</dbReference>
<dbReference type="InterPro" id="IPR004358">
    <property type="entry name" value="Sig_transdc_His_kin-like_C"/>
</dbReference>
<keyword evidence="12" id="KW-1185">Reference proteome</keyword>
<dbReference type="Pfam" id="PF02518">
    <property type="entry name" value="HATPase_c"/>
    <property type="match status" value="1"/>
</dbReference>
<feature type="modified residue" description="4-aspartylphosphate" evidence="6">
    <location>
        <position position="1162"/>
    </location>
</feature>
<dbReference type="Gene3D" id="3.30.565.10">
    <property type="entry name" value="Histidine kinase-like ATPase, C-terminal domain"/>
    <property type="match status" value="1"/>
</dbReference>
<dbReference type="InterPro" id="IPR003661">
    <property type="entry name" value="HisK_dim/P_dom"/>
</dbReference>
<feature type="domain" description="Response regulatory" evidence="10">
    <location>
        <begin position="1114"/>
        <end position="1229"/>
    </location>
</feature>
<comment type="catalytic activity">
    <reaction evidence="1">
        <text>ATP + protein L-histidine = ADP + protein N-phospho-L-histidine.</text>
        <dbReference type="EC" id="2.7.13.3"/>
    </reaction>
</comment>
<evidence type="ECO:0000256" key="7">
    <source>
        <dbReference type="SAM" id="Phobius"/>
    </source>
</evidence>
<evidence type="ECO:0000259" key="10">
    <source>
        <dbReference type="PROSITE" id="PS50110"/>
    </source>
</evidence>
<dbReference type="InterPro" id="IPR001789">
    <property type="entry name" value="Sig_transdc_resp-reg_receiver"/>
</dbReference>
<evidence type="ECO:0000259" key="8">
    <source>
        <dbReference type="PROSITE" id="PS01124"/>
    </source>
</evidence>
<evidence type="ECO:0000256" key="4">
    <source>
        <dbReference type="ARBA" id="ARBA00023015"/>
    </source>
</evidence>
<dbReference type="RefSeq" id="WP_144072625.1">
    <property type="nucleotide sequence ID" value="NZ_CP076128.1"/>
</dbReference>
<dbReference type="Proteomes" id="UP000682802">
    <property type="component" value="Chromosome 1"/>
</dbReference>
<dbReference type="InterPro" id="IPR011110">
    <property type="entry name" value="Reg_prop"/>
</dbReference>
<dbReference type="SUPFAM" id="SSF46689">
    <property type="entry name" value="Homeodomain-like"/>
    <property type="match status" value="1"/>
</dbReference>
<dbReference type="SMART" id="SM00388">
    <property type="entry name" value="HisKA"/>
    <property type="match status" value="1"/>
</dbReference>
<keyword evidence="3 6" id="KW-0597">Phosphoprotein</keyword>
<keyword evidence="7" id="KW-0812">Transmembrane</keyword>
<dbReference type="PROSITE" id="PS01124">
    <property type="entry name" value="HTH_ARAC_FAMILY_2"/>
    <property type="match status" value="1"/>
</dbReference>
<dbReference type="InterPro" id="IPR009057">
    <property type="entry name" value="Homeodomain-like_sf"/>
</dbReference>
<keyword evidence="7" id="KW-1133">Transmembrane helix</keyword>
<dbReference type="CDD" id="cd17574">
    <property type="entry name" value="REC_OmpR"/>
    <property type="match status" value="1"/>
</dbReference>